<dbReference type="Pfam" id="PF00658">
    <property type="entry name" value="MLLE"/>
    <property type="match status" value="1"/>
</dbReference>
<keyword evidence="4" id="KW-0677">Repeat</keyword>
<evidence type="ECO:0000259" key="7">
    <source>
        <dbReference type="PROSITE" id="PS51366"/>
    </source>
</evidence>
<keyword evidence="6" id="KW-0539">Nucleus</keyword>
<feature type="domain" description="MI" evidence="7">
    <location>
        <begin position="1"/>
        <end position="49"/>
    </location>
</feature>
<reference evidence="8" key="1">
    <citation type="submission" date="2021-01" db="EMBL/GenBank/DDBJ databases">
        <authorList>
            <consortium name="Genoscope - CEA"/>
            <person name="William W."/>
        </authorList>
    </citation>
    <scope>NUCLEOTIDE SEQUENCE</scope>
</reference>
<dbReference type="InterPro" id="IPR003891">
    <property type="entry name" value="Initiation_fac_eIF4g_MI"/>
</dbReference>
<evidence type="ECO:0000313" key="8">
    <source>
        <dbReference type="EMBL" id="CAF1978356.1"/>
    </source>
</evidence>
<keyword evidence="5" id="KW-0810">Translation regulation</keyword>
<dbReference type="InterPro" id="IPR036053">
    <property type="entry name" value="PABP-dom"/>
</dbReference>
<dbReference type="PROSITE" id="PS51366">
    <property type="entry name" value="MI"/>
    <property type="match status" value="1"/>
</dbReference>
<dbReference type="SUPFAM" id="SSF63570">
    <property type="entry name" value="PABC (PABP) domain"/>
    <property type="match status" value="1"/>
</dbReference>
<sequence>MTKGFKRVGESLEDLSLDVPDAAEKFSCCVERAKVDGFLDESFAIEETQDWHVNITLIITRMLLEMDQAEILHLMDSPESLKSKFKAVIVSIVSKQQAIHLCLE</sequence>
<dbReference type="InterPro" id="IPR016024">
    <property type="entry name" value="ARM-type_fold"/>
</dbReference>
<comment type="similarity">
    <text evidence="2">Belongs to the PDCD4 family.</text>
</comment>
<accession>A0A816MB83</accession>
<gene>
    <name evidence="8" type="ORF">DARMORV10_C07P20900.1</name>
</gene>
<dbReference type="EMBL" id="HG994371">
    <property type="protein sequence ID" value="CAF1978356.1"/>
    <property type="molecule type" value="Genomic_DNA"/>
</dbReference>
<name>A0A816MB83_BRANA</name>
<dbReference type="PANTHER" id="PTHR12626">
    <property type="entry name" value="PROGRAMMED CELL DEATH 4"/>
    <property type="match status" value="1"/>
</dbReference>
<dbReference type="InterPro" id="IPR039778">
    <property type="entry name" value="PDCD4"/>
</dbReference>
<comment type="subcellular location">
    <subcellularLocation>
        <location evidence="1">Cytoplasm</location>
    </subcellularLocation>
</comment>
<dbReference type="GO" id="GO:0006417">
    <property type="term" value="P:regulation of translation"/>
    <property type="evidence" value="ECO:0007669"/>
    <property type="project" value="UniProtKB-KW"/>
</dbReference>
<dbReference type="GO" id="GO:0005737">
    <property type="term" value="C:cytoplasm"/>
    <property type="evidence" value="ECO:0007669"/>
    <property type="project" value="UniProtKB-SubCell"/>
</dbReference>
<evidence type="ECO:0000256" key="2">
    <source>
        <dbReference type="ARBA" id="ARBA00005497"/>
    </source>
</evidence>
<evidence type="ECO:0000256" key="6">
    <source>
        <dbReference type="ARBA" id="ARBA00023242"/>
    </source>
</evidence>
<keyword evidence="3" id="KW-0963">Cytoplasm</keyword>
<dbReference type="InterPro" id="IPR002004">
    <property type="entry name" value="PABP_HYD_C"/>
</dbReference>
<evidence type="ECO:0000256" key="3">
    <source>
        <dbReference type="ARBA" id="ARBA00022490"/>
    </source>
</evidence>
<dbReference type="PANTHER" id="PTHR12626:SF2">
    <property type="entry name" value="MA3 DOMAIN-CONTAINING TRANSLATION REGULATORY FACTOR 2"/>
    <property type="match status" value="1"/>
</dbReference>
<dbReference type="GO" id="GO:0045892">
    <property type="term" value="P:negative regulation of DNA-templated transcription"/>
    <property type="evidence" value="ECO:0007669"/>
    <property type="project" value="InterPro"/>
</dbReference>
<dbReference type="Pfam" id="PF02847">
    <property type="entry name" value="MA3"/>
    <property type="match status" value="1"/>
</dbReference>
<dbReference type="Proteomes" id="UP001295469">
    <property type="component" value="Chromosome C07"/>
</dbReference>
<organism evidence="8">
    <name type="scientific">Brassica napus</name>
    <name type="common">Rape</name>
    <dbReference type="NCBI Taxonomy" id="3708"/>
    <lineage>
        <taxon>Eukaryota</taxon>
        <taxon>Viridiplantae</taxon>
        <taxon>Streptophyta</taxon>
        <taxon>Embryophyta</taxon>
        <taxon>Tracheophyta</taxon>
        <taxon>Spermatophyta</taxon>
        <taxon>Magnoliopsida</taxon>
        <taxon>eudicotyledons</taxon>
        <taxon>Gunneridae</taxon>
        <taxon>Pentapetalae</taxon>
        <taxon>rosids</taxon>
        <taxon>malvids</taxon>
        <taxon>Brassicales</taxon>
        <taxon>Brassicaceae</taxon>
        <taxon>Brassiceae</taxon>
        <taxon>Brassica</taxon>
    </lineage>
</organism>
<dbReference type="GO" id="GO:0003723">
    <property type="term" value="F:RNA binding"/>
    <property type="evidence" value="ECO:0007669"/>
    <property type="project" value="InterPro"/>
</dbReference>
<dbReference type="AlphaFoldDB" id="A0A816MB83"/>
<dbReference type="SUPFAM" id="SSF48371">
    <property type="entry name" value="ARM repeat"/>
    <property type="match status" value="1"/>
</dbReference>
<protein>
    <submittedName>
        <fullName evidence="8">(rape) hypothetical protein</fullName>
    </submittedName>
</protein>
<dbReference type="Gene3D" id="1.25.40.180">
    <property type="match status" value="1"/>
</dbReference>
<evidence type="ECO:0000256" key="4">
    <source>
        <dbReference type="ARBA" id="ARBA00022737"/>
    </source>
</evidence>
<proteinExistence type="inferred from homology"/>
<evidence type="ECO:0000256" key="1">
    <source>
        <dbReference type="ARBA" id="ARBA00004496"/>
    </source>
</evidence>
<dbReference type="Gene3D" id="1.10.1900.10">
    <property type="entry name" value="c-terminal domain of poly(a) binding protein"/>
    <property type="match status" value="1"/>
</dbReference>
<evidence type="ECO:0000256" key="5">
    <source>
        <dbReference type="ARBA" id="ARBA00022845"/>
    </source>
</evidence>